<evidence type="ECO:0000256" key="1">
    <source>
        <dbReference type="ARBA" id="ARBA00022670"/>
    </source>
</evidence>
<evidence type="ECO:0000313" key="8">
    <source>
        <dbReference type="EMBL" id="MCP1167850.1"/>
    </source>
</evidence>
<dbReference type="GO" id="GO:0051603">
    <property type="term" value="P:proteolysis involved in protein catabolic process"/>
    <property type="evidence" value="ECO:0007669"/>
    <property type="project" value="TreeGrafter"/>
</dbReference>
<dbReference type="InterPro" id="IPR001915">
    <property type="entry name" value="Peptidase_M48"/>
</dbReference>
<comment type="similarity">
    <text evidence="6">Belongs to the peptidase M48 family.</text>
</comment>
<comment type="cofactor">
    <cofactor evidence="6">
        <name>Zn(2+)</name>
        <dbReference type="ChEBI" id="CHEBI:29105"/>
    </cofactor>
    <text evidence="6">Binds 1 zinc ion per subunit.</text>
</comment>
<dbReference type="RefSeq" id="WP_253330332.1">
    <property type="nucleotide sequence ID" value="NZ_JAMYXC010000063.1"/>
</dbReference>
<feature type="domain" description="Peptidase M48" evidence="7">
    <location>
        <begin position="37"/>
        <end position="219"/>
    </location>
</feature>
<evidence type="ECO:0000313" key="9">
    <source>
        <dbReference type="Proteomes" id="UP001139477"/>
    </source>
</evidence>
<keyword evidence="4 6" id="KW-0862">Zinc</keyword>
<dbReference type="GO" id="GO:0016020">
    <property type="term" value="C:membrane"/>
    <property type="evidence" value="ECO:0007669"/>
    <property type="project" value="TreeGrafter"/>
</dbReference>
<evidence type="ECO:0000256" key="5">
    <source>
        <dbReference type="ARBA" id="ARBA00023049"/>
    </source>
</evidence>
<keyword evidence="2" id="KW-0479">Metal-binding</keyword>
<protein>
    <submittedName>
        <fullName evidence="8">M48 family metallopeptidase</fullName>
    </submittedName>
</protein>
<keyword evidence="9" id="KW-1185">Reference proteome</keyword>
<dbReference type="CDD" id="cd07332">
    <property type="entry name" value="M48C_Oma1_like"/>
    <property type="match status" value="1"/>
</dbReference>
<dbReference type="Gene3D" id="3.30.2010.10">
    <property type="entry name" value="Metalloproteases ('zincins'), catalytic domain"/>
    <property type="match status" value="1"/>
</dbReference>
<dbReference type="AlphaFoldDB" id="A0A9X2JP84"/>
<dbReference type="PANTHER" id="PTHR22726:SF8">
    <property type="entry name" value="METALLOPROTEASE YCAL"/>
    <property type="match status" value="1"/>
</dbReference>
<reference evidence="8" key="1">
    <citation type="submission" date="2022-06" db="EMBL/GenBank/DDBJ databases">
        <title>Limimaricola sediminis sp. nov., isolated from an intertidal sediment.</title>
        <authorList>
            <person name="Shao X."/>
        </authorList>
    </citation>
    <scope>NUCLEOTIDE SEQUENCE</scope>
    <source>
        <strain evidence="8">ASW11-118</strain>
    </source>
</reference>
<evidence type="ECO:0000256" key="3">
    <source>
        <dbReference type="ARBA" id="ARBA00022801"/>
    </source>
</evidence>
<keyword evidence="3 6" id="KW-0378">Hydrolase</keyword>
<dbReference type="EMBL" id="JAMYXC010000063">
    <property type="protein sequence ID" value="MCP1167850.1"/>
    <property type="molecule type" value="Genomic_DNA"/>
</dbReference>
<name>A0A9X2JP84_9RHOB</name>
<sequence>MLKFSPLILALLYGFAVYQVSVWRTRRALDAQSTELAEPRLRAVCEKLARALDLPRIKVHVYEIAPVNGLAAPDGRIFLTRGFLQKFNAGEVTAEEIASVVAHELGHVALGHSRRRMVDFSAQNALRTALAAVLSRFIPGFGGMIASGLARLVAARISRVDEYEADAYASALMIKAGLGTGPQKSLLSKLDKLGGVGGATPAWLMSHPKTQARLKAISDNEAKWLGA</sequence>
<dbReference type="InterPro" id="IPR051156">
    <property type="entry name" value="Mito/Outer_Membr_Metalloprot"/>
</dbReference>
<dbReference type="GO" id="GO:0004222">
    <property type="term" value="F:metalloendopeptidase activity"/>
    <property type="evidence" value="ECO:0007669"/>
    <property type="project" value="InterPro"/>
</dbReference>
<keyword evidence="1 6" id="KW-0645">Protease</keyword>
<comment type="caution">
    <text evidence="8">The sequence shown here is derived from an EMBL/GenBank/DDBJ whole genome shotgun (WGS) entry which is preliminary data.</text>
</comment>
<dbReference type="Proteomes" id="UP001139477">
    <property type="component" value="Unassembled WGS sequence"/>
</dbReference>
<dbReference type="GO" id="GO:0046872">
    <property type="term" value="F:metal ion binding"/>
    <property type="evidence" value="ECO:0007669"/>
    <property type="project" value="UniProtKB-KW"/>
</dbReference>
<proteinExistence type="inferred from homology"/>
<gene>
    <name evidence="8" type="ORF">NHG85_04805</name>
</gene>
<organism evidence="8 9">
    <name type="scientific">Limimaricola litoreus</name>
    <dbReference type="NCBI Taxonomy" id="2955316"/>
    <lineage>
        <taxon>Bacteria</taxon>
        <taxon>Pseudomonadati</taxon>
        <taxon>Pseudomonadota</taxon>
        <taxon>Alphaproteobacteria</taxon>
        <taxon>Rhodobacterales</taxon>
        <taxon>Paracoccaceae</taxon>
        <taxon>Limimaricola</taxon>
    </lineage>
</organism>
<evidence type="ECO:0000256" key="4">
    <source>
        <dbReference type="ARBA" id="ARBA00022833"/>
    </source>
</evidence>
<evidence type="ECO:0000259" key="7">
    <source>
        <dbReference type="Pfam" id="PF01435"/>
    </source>
</evidence>
<accession>A0A9X2JP84</accession>
<evidence type="ECO:0000256" key="6">
    <source>
        <dbReference type="RuleBase" id="RU003983"/>
    </source>
</evidence>
<dbReference type="PANTHER" id="PTHR22726">
    <property type="entry name" value="METALLOENDOPEPTIDASE OMA1"/>
    <property type="match status" value="1"/>
</dbReference>
<keyword evidence="5 6" id="KW-0482">Metalloprotease</keyword>
<dbReference type="Pfam" id="PF01435">
    <property type="entry name" value="Peptidase_M48"/>
    <property type="match status" value="1"/>
</dbReference>
<evidence type="ECO:0000256" key="2">
    <source>
        <dbReference type="ARBA" id="ARBA00022723"/>
    </source>
</evidence>